<dbReference type="InterPro" id="IPR001635">
    <property type="entry name" value="Flag_hook_Flik"/>
</dbReference>
<evidence type="ECO:0000259" key="5">
    <source>
        <dbReference type="Pfam" id="PF02120"/>
    </source>
</evidence>
<proteinExistence type="inferred from homology"/>
<keyword evidence="3" id="KW-1005">Bacterial flagellum biogenesis</keyword>
<dbReference type="InterPro" id="IPR038610">
    <property type="entry name" value="FliK-like_C_sf"/>
</dbReference>
<evidence type="ECO:0000256" key="4">
    <source>
        <dbReference type="SAM" id="MobiDB-lite"/>
    </source>
</evidence>
<comment type="caution">
    <text evidence="6">The sequence shown here is derived from an EMBL/GenBank/DDBJ whole genome shotgun (WGS) entry which is preliminary data.</text>
</comment>
<protein>
    <submittedName>
        <fullName evidence="6">Flagellar hook-length control protein FliK</fullName>
    </submittedName>
</protein>
<evidence type="ECO:0000256" key="1">
    <source>
        <dbReference type="ARBA" id="ARBA00003944"/>
    </source>
</evidence>
<dbReference type="PANTHER" id="PTHR37533">
    <property type="entry name" value="FLAGELLAR HOOK-LENGTH CONTROL PROTEIN"/>
    <property type="match status" value="1"/>
</dbReference>
<dbReference type="InterPro" id="IPR052563">
    <property type="entry name" value="FliK"/>
</dbReference>
<name>A0ABR6YQF1_9BURK</name>
<evidence type="ECO:0000313" key="7">
    <source>
        <dbReference type="Proteomes" id="UP000613113"/>
    </source>
</evidence>
<feature type="compositionally biased region" description="Polar residues" evidence="4">
    <location>
        <begin position="424"/>
        <end position="440"/>
    </location>
</feature>
<feature type="compositionally biased region" description="Polar residues" evidence="4">
    <location>
        <begin position="73"/>
        <end position="88"/>
    </location>
</feature>
<gene>
    <name evidence="6" type="ORF">H8K27_12730</name>
</gene>
<feature type="region of interest" description="Disordered" evidence="4">
    <location>
        <begin position="1"/>
        <end position="116"/>
    </location>
</feature>
<dbReference type="PRINTS" id="PR01007">
    <property type="entry name" value="FLGHOOKFLIK"/>
</dbReference>
<feature type="compositionally biased region" description="Basic and acidic residues" evidence="4">
    <location>
        <begin position="98"/>
        <end position="116"/>
    </location>
</feature>
<dbReference type="EMBL" id="JACOGC010000005">
    <property type="protein sequence ID" value="MBC3886000.1"/>
    <property type="molecule type" value="Genomic_DNA"/>
</dbReference>
<evidence type="ECO:0000256" key="3">
    <source>
        <dbReference type="ARBA" id="ARBA00022795"/>
    </source>
</evidence>
<comment type="function">
    <text evidence="1">Controls the length of the flagellar hook.</text>
</comment>
<dbReference type="InterPro" id="IPR021136">
    <property type="entry name" value="Flagellar_hook_control-like_C"/>
</dbReference>
<accession>A0ABR6YQF1</accession>
<reference evidence="6 7" key="1">
    <citation type="submission" date="2020-08" db="EMBL/GenBank/DDBJ databases">
        <title>Novel species isolated from subtropical streams in China.</title>
        <authorList>
            <person name="Lu H."/>
        </authorList>
    </citation>
    <scope>NUCLEOTIDE SEQUENCE [LARGE SCALE GENOMIC DNA]</scope>
    <source>
        <strain evidence="6 7">FT31W</strain>
    </source>
</reference>
<keyword evidence="7" id="KW-1185">Reference proteome</keyword>
<feature type="region of interest" description="Disordered" evidence="4">
    <location>
        <begin position="409"/>
        <end position="442"/>
    </location>
</feature>
<dbReference type="Proteomes" id="UP000613113">
    <property type="component" value="Unassembled WGS sequence"/>
</dbReference>
<evidence type="ECO:0000313" key="6">
    <source>
        <dbReference type="EMBL" id="MBC3886000.1"/>
    </source>
</evidence>
<keyword evidence="6" id="KW-0966">Cell projection</keyword>
<keyword evidence="6" id="KW-0969">Cilium</keyword>
<organism evidence="6 7">
    <name type="scientific">Undibacterium griseum</name>
    <dbReference type="NCBI Taxonomy" id="2762295"/>
    <lineage>
        <taxon>Bacteria</taxon>
        <taxon>Pseudomonadati</taxon>
        <taxon>Pseudomonadota</taxon>
        <taxon>Betaproteobacteria</taxon>
        <taxon>Burkholderiales</taxon>
        <taxon>Oxalobacteraceae</taxon>
        <taxon>Undibacterium</taxon>
    </lineage>
</organism>
<evidence type="ECO:0000256" key="2">
    <source>
        <dbReference type="ARBA" id="ARBA00009149"/>
    </source>
</evidence>
<keyword evidence="6" id="KW-0282">Flagellum</keyword>
<dbReference type="CDD" id="cd17470">
    <property type="entry name" value="T3SS_Flik_C"/>
    <property type="match status" value="1"/>
</dbReference>
<feature type="compositionally biased region" description="Polar residues" evidence="4">
    <location>
        <begin position="1"/>
        <end position="30"/>
    </location>
</feature>
<feature type="domain" description="Flagellar hook-length control protein-like C-terminal" evidence="5">
    <location>
        <begin position="334"/>
        <end position="416"/>
    </location>
</feature>
<dbReference type="PANTHER" id="PTHR37533:SF2">
    <property type="entry name" value="FLAGELLAR HOOK-LENGTH CONTROL PROTEIN"/>
    <property type="match status" value="1"/>
</dbReference>
<comment type="similarity">
    <text evidence="2">Belongs to the FliK family.</text>
</comment>
<dbReference type="Pfam" id="PF02120">
    <property type="entry name" value="Flg_hook"/>
    <property type="match status" value="1"/>
</dbReference>
<dbReference type="Gene3D" id="3.30.750.140">
    <property type="match status" value="1"/>
</dbReference>
<feature type="compositionally biased region" description="Low complexity" evidence="4">
    <location>
        <begin position="43"/>
        <end position="71"/>
    </location>
</feature>
<dbReference type="RefSeq" id="WP_186863565.1">
    <property type="nucleotide sequence ID" value="NZ_JACOGC010000005.1"/>
</dbReference>
<sequence length="465" mass="48943">MQPVNIITMSSPVNASGQTAKNMSGNSADGTFNALLHREISGNQAASNIPAPSPANQVAENASAEESNDASQKTDTTAPPTTRISSGTDQPQVKKKAKADQDDDKSSDGIQKDSKPDQLIQFFGALSALPKADQSTAVADKNQTDANADASLSVSTGLSTQSSDATLLQPATTQQPDPAALQASSSQKSDVVTTDLKKISVTDHLPREFTASDAGIEGIKGKKEVGKKDIITPSDVSKAITTAADAKLQKTEARGEPATAISATKDNVKSSDSTGNFIDHLILKQSEEKLNTTVPSPYLQQANVIQTATMTGVVSSNQITPNLNSPMWDKAVGQKVIWMVGESMQSAELTLNPPDLGPLQIVLNVTNDQANATFVSAHPDVRDALEASLPKLRQMMNDAGVQLSNFSVQSGAAHQDQAGREYRSQSSHQSAGARHSNTPAIDNDVAIQATTVRMITRIGEVDTFA</sequence>